<evidence type="ECO:0000256" key="3">
    <source>
        <dbReference type="ARBA" id="ARBA00004666"/>
    </source>
</evidence>
<evidence type="ECO:0000256" key="6">
    <source>
        <dbReference type="ARBA" id="ARBA00018236"/>
    </source>
</evidence>
<evidence type="ECO:0000256" key="4">
    <source>
        <dbReference type="ARBA" id="ARBA00010772"/>
    </source>
</evidence>
<dbReference type="Proteomes" id="UP000217199">
    <property type="component" value="Unassembled WGS sequence"/>
</dbReference>
<accession>A0A286UBS1</accession>
<dbReference type="Gene3D" id="2.60.120.10">
    <property type="entry name" value="Jelly Rolls"/>
    <property type="match status" value="2"/>
</dbReference>
<proteinExistence type="inferred from homology"/>
<evidence type="ECO:0000313" key="15">
    <source>
        <dbReference type="EMBL" id="PAV17006.1"/>
    </source>
</evidence>
<dbReference type="InterPro" id="IPR001250">
    <property type="entry name" value="Man6P_Isoase-1"/>
</dbReference>
<organism evidence="15 16">
    <name type="scientific">Pyrrhoderma noxium</name>
    <dbReference type="NCBI Taxonomy" id="2282107"/>
    <lineage>
        <taxon>Eukaryota</taxon>
        <taxon>Fungi</taxon>
        <taxon>Dikarya</taxon>
        <taxon>Basidiomycota</taxon>
        <taxon>Agaricomycotina</taxon>
        <taxon>Agaricomycetes</taxon>
        <taxon>Hymenochaetales</taxon>
        <taxon>Hymenochaetaceae</taxon>
        <taxon>Pyrrhoderma</taxon>
    </lineage>
</organism>
<evidence type="ECO:0000259" key="14">
    <source>
        <dbReference type="Pfam" id="PF20512"/>
    </source>
</evidence>
<dbReference type="InterPro" id="IPR046458">
    <property type="entry name" value="PMI_typeI_hel"/>
</dbReference>
<dbReference type="EMBL" id="NBII01000007">
    <property type="protein sequence ID" value="PAV17006.1"/>
    <property type="molecule type" value="Genomic_DNA"/>
</dbReference>
<dbReference type="PANTHER" id="PTHR10309:SF0">
    <property type="entry name" value="MANNOSE-6-PHOSPHATE ISOMERASE"/>
    <property type="match status" value="1"/>
</dbReference>
<dbReference type="PRINTS" id="PR00714">
    <property type="entry name" value="MAN6PISMRASE"/>
</dbReference>
<dbReference type="AlphaFoldDB" id="A0A286UBS1"/>
<dbReference type="OrthoDB" id="6605218at2759"/>
<sequence length="454" mass="49590">MSNIPNIFRLKAAIQEYDWGKPGNSSLVAKYAPTSVGKDYKVDENKCYAEIWMGTHPKGTASLWDEPQVSLRGLVMSSSGSFIGDQLVTSTQTHQAKFANSTEVPFLFKILSIGKALPLQAHPDKKLGESLNDADPAQFVDANHKPEIAVALNDGFRGFVGFREPQLIARDLQNVPEVRELINDDSLLEEFSKELDRGSLKVILTKLLQLDPNYVSHSIAKLVSRLERQGPSAIVGNEEAASSIKLLNNQYPGDIGVIVVPFFMNLISLNRGEAIYIGADEAHAYLEGNIVECMAVSDNVLNAAFVPPETRNLSTFLSALTYTSRSPSYYTLPASPYSRSEMGKTVAFDPPLEEFTVLWTRLTGSPSTGSGPSPISVQKRLDEEYEGKEVLCAVDGPTIGIVTMGKVSIEEQSAKRESVELEEGGIVFVKPGSGLVIQVIGEDNAEIWWSTCVE</sequence>
<name>A0A286UBS1_9AGAM</name>
<dbReference type="InterPro" id="IPR014710">
    <property type="entry name" value="RmlC-like_jellyroll"/>
</dbReference>
<dbReference type="InParanoid" id="A0A286UBS1"/>
<evidence type="ECO:0000256" key="5">
    <source>
        <dbReference type="ARBA" id="ARBA00011956"/>
    </source>
</evidence>
<comment type="caution">
    <text evidence="15">The sequence shown here is derived from an EMBL/GenBank/DDBJ whole genome shotgun (WGS) entry which is preliminary data.</text>
</comment>
<dbReference type="SUPFAM" id="SSF51182">
    <property type="entry name" value="RmlC-like cupins"/>
    <property type="match status" value="1"/>
</dbReference>
<dbReference type="Pfam" id="PF20512">
    <property type="entry name" value="PMI_typeI_hel"/>
    <property type="match status" value="1"/>
</dbReference>
<evidence type="ECO:0000256" key="9">
    <source>
        <dbReference type="ARBA" id="ARBA00023235"/>
    </source>
</evidence>
<dbReference type="GO" id="GO:0008270">
    <property type="term" value="F:zinc ion binding"/>
    <property type="evidence" value="ECO:0007669"/>
    <property type="project" value="InterPro"/>
</dbReference>
<evidence type="ECO:0000256" key="7">
    <source>
        <dbReference type="ARBA" id="ARBA00022723"/>
    </source>
</evidence>
<evidence type="ECO:0000256" key="10">
    <source>
        <dbReference type="ARBA" id="ARBA00029741"/>
    </source>
</evidence>
<evidence type="ECO:0000256" key="1">
    <source>
        <dbReference type="ARBA" id="ARBA00000757"/>
    </source>
</evidence>
<dbReference type="NCBIfam" id="TIGR00218">
    <property type="entry name" value="manA"/>
    <property type="match status" value="1"/>
</dbReference>
<feature type="domain" description="Phosphomannose isomerase type I catalytic" evidence="13">
    <location>
        <begin position="7"/>
        <end position="163"/>
    </location>
</feature>
<feature type="domain" description="Phosphomannose isomerase type I helical insertion" evidence="14">
    <location>
        <begin position="193"/>
        <end position="263"/>
    </location>
</feature>
<dbReference type="PIRSF" id="PIRSF001480">
    <property type="entry name" value="Mannose-6-phosphate_isomerase"/>
    <property type="match status" value="1"/>
</dbReference>
<dbReference type="GO" id="GO:0009298">
    <property type="term" value="P:GDP-mannose biosynthetic process"/>
    <property type="evidence" value="ECO:0007669"/>
    <property type="project" value="UniProtKB-UniPathway"/>
</dbReference>
<dbReference type="GO" id="GO:0005829">
    <property type="term" value="C:cytosol"/>
    <property type="evidence" value="ECO:0007669"/>
    <property type="project" value="TreeGrafter"/>
</dbReference>
<keyword evidence="7 12" id="KW-0479">Metal-binding</keyword>
<evidence type="ECO:0000256" key="8">
    <source>
        <dbReference type="ARBA" id="ARBA00022833"/>
    </source>
</evidence>
<feature type="binding site" evidence="12">
    <location>
        <position position="120"/>
    </location>
    <ligand>
        <name>Zn(2+)</name>
        <dbReference type="ChEBI" id="CHEBI:29105"/>
    </ligand>
</feature>
<evidence type="ECO:0000256" key="2">
    <source>
        <dbReference type="ARBA" id="ARBA00002564"/>
    </source>
</evidence>
<keyword evidence="8 12" id="KW-0862">Zinc</keyword>
<comment type="cofactor">
    <cofactor evidence="12">
        <name>Zn(2+)</name>
        <dbReference type="ChEBI" id="CHEBI:29105"/>
    </cofactor>
    <text evidence="12">Binds 1 zinc ion per subunit.</text>
</comment>
<dbReference type="InterPro" id="IPR016305">
    <property type="entry name" value="Mannose-6-P_Isomerase"/>
</dbReference>
<feature type="binding site" evidence="12">
    <location>
        <position position="122"/>
    </location>
    <ligand>
        <name>Zn(2+)</name>
        <dbReference type="ChEBI" id="CHEBI:29105"/>
    </ligand>
</feature>
<reference evidence="15 16" key="1">
    <citation type="journal article" date="2017" name="Mol. Ecol.">
        <title>Comparative and population genomic landscape of Phellinus noxius: A hypervariable fungus causing root rot in trees.</title>
        <authorList>
            <person name="Chung C.L."/>
            <person name="Lee T.J."/>
            <person name="Akiba M."/>
            <person name="Lee H.H."/>
            <person name="Kuo T.H."/>
            <person name="Liu D."/>
            <person name="Ke H.M."/>
            <person name="Yokoi T."/>
            <person name="Roa M.B."/>
            <person name="Lu M.J."/>
            <person name="Chang Y.Y."/>
            <person name="Ann P.J."/>
            <person name="Tsai J.N."/>
            <person name="Chen C.Y."/>
            <person name="Tzean S.S."/>
            <person name="Ota Y."/>
            <person name="Hattori T."/>
            <person name="Sahashi N."/>
            <person name="Liou R.F."/>
            <person name="Kikuchi T."/>
            <person name="Tsai I.J."/>
        </authorList>
    </citation>
    <scope>NUCLEOTIDE SEQUENCE [LARGE SCALE GENOMIC DNA]</scope>
    <source>
        <strain evidence="15 16">FFPRI411160</strain>
    </source>
</reference>
<comment type="pathway">
    <text evidence="3">Nucleotide-sugar biosynthesis; GDP-alpha-D-mannose biosynthesis; alpha-D-mannose 1-phosphate from D-fructose 6-phosphate: step 1/2.</text>
</comment>
<evidence type="ECO:0000313" key="16">
    <source>
        <dbReference type="Proteomes" id="UP000217199"/>
    </source>
</evidence>
<keyword evidence="9 15" id="KW-0413">Isomerase</keyword>
<feature type="binding site" evidence="12">
    <location>
        <position position="147"/>
    </location>
    <ligand>
        <name>Zn(2+)</name>
        <dbReference type="ChEBI" id="CHEBI:29105"/>
    </ligand>
</feature>
<dbReference type="STRING" id="2282107.A0A286UBS1"/>
<dbReference type="InterPro" id="IPR011051">
    <property type="entry name" value="RmlC_Cupin_sf"/>
</dbReference>
<comment type="function">
    <text evidence="2">Involved in the synthesis of the GDP-mannose and dolichol-phosphate-mannose required for a number of critical mannosyl transfer reactions.</text>
</comment>
<protein>
    <recommendedName>
        <fullName evidence="6">Mannose-6-phosphate isomerase</fullName>
        <ecNumber evidence="5">5.3.1.8</ecNumber>
    </recommendedName>
    <alternativeName>
        <fullName evidence="10">Phosphohexomutase</fullName>
    </alternativeName>
    <alternativeName>
        <fullName evidence="11">Phosphomannose isomerase</fullName>
    </alternativeName>
</protein>
<dbReference type="GO" id="GO:0005975">
    <property type="term" value="P:carbohydrate metabolic process"/>
    <property type="evidence" value="ECO:0007669"/>
    <property type="project" value="InterPro"/>
</dbReference>
<dbReference type="InterPro" id="IPR046457">
    <property type="entry name" value="PMI_typeI_cat"/>
</dbReference>
<dbReference type="Pfam" id="PF20511">
    <property type="entry name" value="PMI_typeI_cat"/>
    <property type="match status" value="1"/>
</dbReference>
<comment type="catalytic activity">
    <reaction evidence="1">
        <text>D-mannose 6-phosphate = D-fructose 6-phosphate</text>
        <dbReference type="Rhea" id="RHEA:12356"/>
        <dbReference type="ChEBI" id="CHEBI:58735"/>
        <dbReference type="ChEBI" id="CHEBI:61527"/>
        <dbReference type="EC" id="5.3.1.8"/>
    </reaction>
</comment>
<gene>
    <name evidence="15" type="ORF">PNOK_0707000</name>
</gene>
<dbReference type="GO" id="GO:0004476">
    <property type="term" value="F:mannose-6-phosphate isomerase activity"/>
    <property type="evidence" value="ECO:0007669"/>
    <property type="project" value="UniProtKB-EC"/>
</dbReference>
<evidence type="ECO:0000256" key="11">
    <source>
        <dbReference type="ARBA" id="ARBA00030762"/>
    </source>
</evidence>
<dbReference type="PANTHER" id="PTHR10309">
    <property type="entry name" value="MANNOSE-6-PHOSPHATE ISOMERASE"/>
    <property type="match status" value="1"/>
</dbReference>
<comment type="similarity">
    <text evidence="4">Belongs to the mannose-6-phosphate isomerase type 1 family.</text>
</comment>
<dbReference type="UniPathway" id="UPA00126">
    <property type="reaction ID" value="UER00423"/>
</dbReference>
<evidence type="ECO:0000256" key="12">
    <source>
        <dbReference type="PIRSR" id="PIRSR001480-2"/>
    </source>
</evidence>
<feature type="binding site" evidence="12">
    <location>
        <position position="283"/>
    </location>
    <ligand>
        <name>Zn(2+)</name>
        <dbReference type="ChEBI" id="CHEBI:29105"/>
    </ligand>
</feature>
<keyword evidence="16" id="KW-1185">Reference proteome</keyword>
<dbReference type="Gene3D" id="1.10.441.10">
    <property type="entry name" value="Phosphomannose Isomerase, domain 2"/>
    <property type="match status" value="1"/>
</dbReference>
<evidence type="ECO:0000259" key="13">
    <source>
        <dbReference type="Pfam" id="PF20511"/>
    </source>
</evidence>
<dbReference type="CDD" id="cd07011">
    <property type="entry name" value="cupin_PMI_type_I_N"/>
    <property type="match status" value="1"/>
</dbReference>
<dbReference type="EC" id="5.3.1.8" evidence="5"/>